<evidence type="ECO:0000313" key="1">
    <source>
        <dbReference type="EMBL" id="MBZ5713585.1"/>
    </source>
</evidence>
<proteinExistence type="predicted"/>
<protein>
    <submittedName>
        <fullName evidence="1">Uncharacterized protein</fullName>
    </submittedName>
</protein>
<dbReference type="RefSeq" id="WP_224195323.1">
    <property type="nucleotide sequence ID" value="NZ_JAIRAU010000043.1"/>
</dbReference>
<dbReference type="Proteomes" id="UP001139031">
    <property type="component" value="Unassembled WGS sequence"/>
</dbReference>
<accession>A0ABS7TZG6</accession>
<gene>
    <name evidence="1" type="ORF">K7C98_30495</name>
</gene>
<dbReference type="EMBL" id="JAIRAU010000043">
    <property type="protein sequence ID" value="MBZ5713585.1"/>
    <property type="molecule type" value="Genomic_DNA"/>
</dbReference>
<dbReference type="InterPro" id="IPR036866">
    <property type="entry name" value="RibonucZ/Hydroxyglut_hydro"/>
</dbReference>
<dbReference type="SUPFAM" id="SSF56281">
    <property type="entry name" value="Metallo-hydrolase/oxidoreductase"/>
    <property type="match status" value="1"/>
</dbReference>
<name>A0ABS7TZG6_9BACT</name>
<evidence type="ECO:0000313" key="2">
    <source>
        <dbReference type="Proteomes" id="UP001139031"/>
    </source>
</evidence>
<sequence length="136" mass="14413">MARRTFVALGLAALIGLGGAVWWVVTPARRSVLLVRGQAPPESQRAHCDDVIGPPRIVAISERVRLAIGWDLASTILVRTGAGNVIVDVGMSPARAAPVREALLRDSPGPIAAGELDVAGDVLGFRRFTGRFRRGL</sequence>
<reference evidence="1" key="1">
    <citation type="submission" date="2021-08" db="EMBL/GenBank/DDBJ databases">
        <authorList>
            <person name="Stevens D.C."/>
        </authorList>
    </citation>
    <scope>NUCLEOTIDE SEQUENCE</scope>
    <source>
        <strain evidence="1">DSM 53165</strain>
    </source>
</reference>
<keyword evidence="2" id="KW-1185">Reference proteome</keyword>
<organism evidence="1 2">
    <name type="scientific">Nannocystis pusilla</name>
    <dbReference type="NCBI Taxonomy" id="889268"/>
    <lineage>
        <taxon>Bacteria</taxon>
        <taxon>Pseudomonadati</taxon>
        <taxon>Myxococcota</taxon>
        <taxon>Polyangia</taxon>
        <taxon>Nannocystales</taxon>
        <taxon>Nannocystaceae</taxon>
        <taxon>Nannocystis</taxon>
    </lineage>
</organism>
<comment type="caution">
    <text evidence="1">The sequence shown here is derived from an EMBL/GenBank/DDBJ whole genome shotgun (WGS) entry which is preliminary data.</text>
</comment>